<dbReference type="Proteomes" id="UP000410492">
    <property type="component" value="Unassembled WGS sequence"/>
</dbReference>
<dbReference type="AlphaFoldDB" id="A0A653D6M2"/>
<reference evidence="1 2" key="1">
    <citation type="submission" date="2019-01" db="EMBL/GenBank/DDBJ databases">
        <authorList>
            <person name="Sayadi A."/>
        </authorList>
    </citation>
    <scope>NUCLEOTIDE SEQUENCE [LARGE SCALE GENOMIC DNA]</scope>
</reference>
<proteinExistence type="predicted"/>
<name>A0A653D6M2_CALMS</name>
<evidence type="ECO:0000313" key="2">
    <source>
        <dbReference type="Proteomes" id="UP000410492"/>
    </source>
</evidence>
<accession>A0A653D6M2</accession>
<evidence type="ECO:0000313" key="1">
    <source>
        <dbReference type="EMBL" id="VEN55745.1"/>
    </source>
</evidence>
<dbReference type="EMBL" id="CAACVG010010410">
    <property type="protein sequence ID" value="VEN55745.1"/>
    <property type="molecule type" value="Genomic_DNA"/>
</dbReference>
<gene>
    <name evidence="1" type="ORF">CALMAC_LOCUS14839</name>
</gene>
<organism evidence="1 2">
    <name type="scientific">Callosobruchus maculatus</name>
    <name type="common">Southern cowpea weevil</name>
    <name type="synonym">Pulse bruchid</name>
    <dbReference type="NCBI Taxonomy" id="64391"/>
    <lineage>
        <taxon>Eukaryota</taxon>
        <taxon>Metazoa</taxon>
        <taxon>Ecdysozoa</taxon>
        <taxon>Arthropoda</taxon>
        <taxon>Hexapoda</taxon>
        <taxon>Insecta</taxon>
        <taxon>Pterygota</taxon>
        <taxon>Neoptera</taxon>
        <taxon>Endopterygota</taxon>
        <taxon>Coleoptera</taxon>
        <taxon>Polyphaga</taxon>
        <taxon>Cucujiformia</taxon>
        <taxon>Chrysomeloidea</taxon>
        <taxon>Chrysomelidae</taxon>
        <taxon>Bruchinae</taxon>
        <taxon>Bruchini</taxon>
        <taxon>Callosobruchus</taxon>
    </lineage>
</organism>
<keyword evidence="2" id="KW-1185">Reference proteome</keyword>
<protein>
    <submittedName>
        <fullName evidence="1">Uncharacterized protein</fullName>
    </submittedName>
</protein>
<sequence>MESTPNTGWDEKSFMANQCLQTIKMDTLLMECDQRDNLEISFKNYVLRCRPKVTVLGRLE</sequence>